<dbReference type="Pfam" id="PF03235">
    <property type="entry name" value="GmrSD_N"/>
    <property type="match status" value="1"/>
</dbReference>
<feature type="region of interest" description="Disordered" evidence="1">
    <location>
        <begin position="425"/>
        <end position="619"/>
    </location>
</feature>
<feature type="compositionally biased region" description="Low complexity" evidence="1">
    <location>
        <begin position="573"/>
        <end position="601"/>
    </location>
</feature>
<feature type="compositionally biased region" description="Low complexity" evidence="1">
    <location>
        <begin position="650"/>
        <end position="666"/>
    </location>
</feature>
<feature type="compositionally biased region" description="Low complexity" evidence="1">
    <location>
        <begin position="714"/>
        <end position="725"/>
    </location>
</feature>
<feature type="compositionally biased region" description="Low complexity" evidence="1">
    <location>
        <begin position="689"/>
        <end position="706"/>
    </location>
</feature>
<organism evidence="3 4">
    <name type="scientific">Coprinellus micaceus</name>
    <name type="common">Glistening ink-cap mushroom</name>
    <name type="synonym">Coprinus micaceus</name>
    <dbReference type="NCBI Taxonomy" id="71717"/>
    <lineage>
        <taxon>Eukaryota</taxon>
        <taxon>Fungi</taxon>
        <taxon>Dikarya</taxon>
        <taxon>Basidiomycota</taxon>
        <taxon>Agaricomycotina</taxon>
        <taxon>Agaricomycetes</taxon>
        <taxon>Agaricomycetidae</taxon>
        <taxon>Agaricales</taxon>
        <taxon>Agaricineae</taxon>
        <taxon>Psathyrellaceae</taxon>
        <taxon>Coprinellus</taxon>
    </lineage>
</organism>
<dbReference type="Proteomes" id="UP000298030">
    <property type="component" value="Unassembled WGS sequence"/>
</dbReference>
<evidence type="ECO:0000259" key="2">
    <source>
        <dbReference type="Pfam" id="PF03235"/>
    </source>
</evidence>
<feature type="region of interest" description="Disordered" evidence="1">
    <location>
        <begin position="637"/>
        <end position="749"/>
    </location>
</feature>
<feature type="region of interest" description="Disordered" evidence="1">
    <location>
        <begin position="776"/>
        <end position="851"/>
    </location>
</feature>
<keyword evidence="4" id="KW-1185">Reference proteome</keyword>
<dbReference type="STRING" id="71717.A0A4Y7SMQ1"/>
<feature type="compositionally biased region" description="Low complexity" evidence="1">
    <location>
        <begin position="535"/>
        <end position="561"/>
    </location>
</feature>
<feature type="compositionally biased region" description="Low complexity" evidence="1">
    <location>
        <begin position="803"/>
        <end position="830"/>
    </location>
</feature>
<dbReference type="PANTHER" id="PTHR39639">
    <property type="entry name" value="CHROMOSOME 16, WHOLE GENOME SHOTGUN SEQUENCE"/>
    <property type="match status" value="1"/>
</dbReference>
<reference evidence="3 4" key="1">
    <citation type="journal article" date="2019" name="Nat. Ecol. Evol.">
        <title>Megaphylogeny resolves global patterns of mushroom evolution.</title>
        <authorList>
            <person name="Varga T."/>
            <person name="Krizsan K."/>
            <person name="Foldi C."/>
            <person name="Dima B."/>
            <person name="Sanchez-Garcia M."/>
            <person name="Sanchez-Ramirez S."/>
            <person name="Szollosi G.J."/>
            <person name="Szarkandi J.G."/>
            <person name="Papp V."/>
            <person name="Albert L."/>
            <person name="Andreopoulos W."/>
            <person name="Angelini C."/>
            <person name="Antonin V."/>
            <person name="Barry K.W."/>
            <person name="Bougher N.L."/>
            <person name="Buchanan P."/>
            <person name="Buyck B."/>
            <person name="Bense V."/>
            <person name="Catcheside P."/>
            <person name="Chovatia M."/>
            <person name="Cooper J."/>
            <person name="Damon W."/>
            <person name="Desjardin D."/>
            <person name="Finy P."/>
            <person name="Geml J."/>
            <person name="Haridas S."/>
            <person name="Hughes K."/>
            <person name="Justo A."/>
            <person name="Karasinski D."/>
            <person name="Kautmanova I."/>
            <person name="Kiss B."/>
            <person name="Kocsube S."/>
            <person name="Kotiranta H."/>
            <person name="LaButti K.M."/>
            <person name="Lechner B.E."/>
            <person name="Liimatainen K."/>
            <person name="Lipzen A."/>
            <person name="Lukacs Z."/>
            <person name="Mihaltcheva S."/>
            <person name="Morgado L.N."/>
            <person name="Niskanen T."/>
            <person name="Noordeloos M.E."/>
            <person name="Ohm R.A."/>
            <person name="Ortiz-Santana B."/>
            <person name="Ovrebo C."/>
            <person name="Racz N."/>
            <person name="Riley R."/>
            <person name="Savchenko A."/>
            <person name="Shiryaev A."/>
            <person name="Soop K."/>
            <person name="Spirin V."/>
            <person name="Szebenyi C."/>
            <person name="Tomsovsky M."/>
            <person name="Tulloss R.E."/>
            <person name="Uehling J."/>
            <person name="Grigoriev I.V."/>
            <person name="Vagvolgyi C."/>
            <person name="Papp T."/>
            <person name="Martin F.M."/>
            <person name="Miettinen O."/>
            <person name="Hibbett D.S."/>
            <person name="Nagy L.G."/>
        </authorList>
    </citation>
    <scope>NUCLEOTIDE SEQUENCE [LARGE SCALE GENOMIC DNA]</scope>
    <source>
        <strain evidence="3 4">FP101781</strain>
    </source>
</reference>
<dbReference type="OrthoDB" id="5419821at2759"/>
<evidence type="ECO:0000256" key="1">
    <source>
        <dbReference type="SAM" id="MobiDB-lite"/>
    </source>
</evidence>
<evidence type="ECO:0000313" key="3">
    <source>
        <dbReference type="EMBL" id="TEB23163.1"/>
    </source>
</evidence>
<feature type="compositionally biased region" description="Polar residues" evidence="1">
    <location>
        <begin position="735"/>
        <end position="749"/>
    </location>
</feature>
<sequence length="1125" mass="120681">MNIDDDSDLTPVSSGEDDDPSPSYVPPGSSSTSNGGGGGGPPTKGRGGKSGNTNGNGGYAIKQALKPPRATTYSAKALFEAIGDGDIDLEAEYQRDVVWQDTKQIGLIDSIFRNFYVPPIIFAAKMWEDGTETKICIDGKQRLTSIRRFMEGHIPHKDPTTSEKWWYIDNPGATGSGRARKKILPNNLRRQFEGKQIVCVEYQDITDADEREIFQRVQLGMALTPAEKLGVISSPRSNLTRSLVNTHIASGALNPSTLDWDATRGADFRCVASALWCIHRWVTDKGSLKTVPSVMQLEKWLTDEEEVGDAFERRVREAFAIFGEVVEDRKLGRVAFRSVFSKDSIAKDMKDGSGTVPAKVSPLEFIFTAVLIAVHKDKMGKEELAGAVGGMRRDVRERHVDVRLNSRVGKTMLDYLKALEPGSAAVKGEDNDEDVKPTTKKGASKAKGGGKRKRKDGGEEEGSEMQVESEDDADDEDYGSSSRKKPKVKASPAKKSNSVLVPPPPLPSPSSAQVKSERSNPPTPSLPSRKPPLPSSSSSSSLPTTSASSSRISALRAASARGMAPPLPSFKKTPSAASTPTLSSLGSSSSTTAYSPSSAGGPPTPTGAHTNMGPAAQGSSALANPYILQAASFNAAVPPTSVPSSGTAVGTPSGLPTPPTSSSTPSWEHSAYQAQLQAAAVHGQAFPQASSSASASGSSSGSASASVSTTPVVPAYNPYNPASPYTFAPGGVGGNTSTNAHPNSTSYPASMSAPLTAATAGGGEYGGQGSKFVHYKPPMTASAGSGSGGGGGGGSTPTVPHGSLPSKPSAASLPSRPASLGGSKRPSSGSANGGGGGRRSPNTPRIPSSGITPYLSHNTWAEAGYTIPNPSVLQSLSYEELYSEYFKRRVPDDAYKARSREYRHKFNKAWDEFMRWLYDQNPGAVESFLYPRGARRPSTRAQKEVLQRIYDDLYLAYHELPTVEQQVCIEEQRRRGHHVVVPPQPTAEDLCNNAQRILRVLEEEVIIRPTAQGSSIYEYITQGELEAHYQGFDSETRQSYIRGKLSKFLEGLEQALPREHAVRVWHSSTTRSSPVYHPYPGTQPFYPNVRMRVEAEVNEIIEKAVRRSERRNERREDKGYPMSLR</sequence>
<feature type="compositionally biased region" description="Gly residues" evidence="1">
    <location>
        <begin position="785"/>
        <end position="795"/>
    </location>
</feature>
<gene>
    <name evidence="3" type="ORF">FA13DRAFT_1798277</name>
</gene>
<dbReference type="InterPro" id="IPR004919">
    <property type="entry name" value="GmrSD_N"/>
</dbReference>
<feature type="compositionally biased region" description="Pro residues" evidence="1">
    <location>
        <begin position="521"/>
        <end position="534"/>
    </location>
</feature>
<comment type="caution">
    <text evidence="3">The sequence shown here is derived from an EMBL/GenBank/DDBJ whole genome shotgun (WGS) entry which is preliminary data.</text>
</comment>
<feature type="region of interest" description="Disordered" evidence="1">
    <location>
        <begin position="1106"/>
        <end position="1125"/>
    </location>
</feature>
<feature type="compositionally biased region" description="Gly residues" evidence="1">
    <location>
        <begin position="48"/>
        <end position="58"/>
    </location>
</feature>
<dbReference type="PANTHER" id="PTHR39639:SF1">
    <property type="entry name" value="DUF262 DOMAIN-CONTAINING PROTEIN"/>
    <property type="match status" value="1"/>
</dbReference>
<feature type="compositionally biased region" description="Basic residues" evidence="1">
    <location>
        <begin position="438"/>
        <end position="455"/>
    </location>
</feature>
<evidence type="ECO:0000313" key="4">
    <source>
        <dbReference type="Proteomes" id="UP000298030"/>
    </source>
</evidence>
<accession>A0A4Y7SMQ1</accession>
<proteinExistence type="predicted"/>
<feature type="compositionally biased region" description="Basic and acidic residues" evidence="1">
    <location>
        <begin position="1106"/>
        <end position="1119"/>
    </location>
</feature>
<feature type="region of interest" description="Disordered" evidence="1">
    <location>
        <begin position="1"/>
        <end position="63"/>
    </location>
</feature>
<feature type="compositionally biased region" description="Acidic residues" evidence="1">
    <location>
        <begin position="458"/>
        <end position="478"/>
    </location>
</feature>
<feature type="domain" description="GmrSD restriction endonucleases N-terminal" evidence="2">
    <location>
        <begin position="88"/>
        <end position="178"/>
    </location>
</feature>
<feature type="compositionally biased region" description="Low complexity" evidence="1">
    <location>
        <begin position="489"/>
        <end position="500"/>
    </location>
</feature>
<dbReference type="AlphaFoldDB" id="A0A4Y7SMQ1"/>
<dbReference type="EMBL" id="QPFP01000081">
    <property type="protein sequence ID" value="TEB23163.1"/>
    <property type="molecule type" value="Genomic_DNA"/>
</dbReference>
<name>A0A4Y7SMQ1_COPMI</name>
<protein>
    <recommendedName>
        <fullName evidence="2">GmrSD restriction endonucleases N-terminal domain-containing protein</fullName>
    </recommendedName>
</protein>